<keyword evidence="2" id="KW-1185">Reference proteome</keyword>
<reference evidence="1" key="1">
    <citation type="journal article" date="2020" name="G3 (Bethesda)">
        <title>High-Quality Assemblies for Three Invasive Social Wasps from the &lt;i&gt;Vespula&lt;/i&gt; Genus.</title>
        <authorList>
            <person name="Harrop T.W.R."/>
            <person name="Guhlin J."/>
            <person name="McLaughlin G.M."/>
            <person name="Permina E."/>
            <person name="Stockwell P."/>
            <person name="Gilligan J."/>
            <person name="Le Lec M.F."/>
            <person name="Gruber M.A.M."/>
            <person name="Quinn O."/>
            <person name="Lovegrove M."/>
            <person name="Duncan E.J."/>
            <person name="Remnant E.J."/>
            <person name="Van Eeckhoven J."/>
            <person name="Graham B."/>
            <person name="Knapp R.A."/>
            <person name="Langford K.W."/>
            <person name="Kronenberg Z."/>
            <person name="Press M.O."/>
            <person name="Eacker S.M."/>
            <person name="Wilson-Rankin E.E."/>
            <person name="Purcell J."/>
            <person name="Lester P.J."/>
            <person name="Dearden P.K."/>
        </authorList>
    </citation>
    <scope>NUCLEOTIDE SEQUENCE</scope>
    <source>
        <strain evidence="1">Marl-1</strain>
    </source>
</reference>
<dbReference type="AlphaFoldDB" id="A0A834JRY2"/>
<evidence type="ECO:0000313" key="2">
    <source>
        <dbReference type="Proteomes" id="UP000614350"/>
    </source>
</evidence>
<evidence type="ECO:0000313" key="1">
    <source>
        <dbReference type="EMBL" id="KAF7392501.1"/>
    </source>
</evidence>
<protein>
    <submittedName>
        <fullName evidence="1">Uncharacterized protein</fullName>
    </submittedName>
</protein>
<name>A0A834JRY2_VESVU</name>
<accession>A0A834JRY2</accession>
<gene>
    <name evidence="1" type="ORF">HZH66_008334</name>
</gene>
<dbReference type="EMBL" id="JACSEA010000009">
    <property type="protein sequence ID" value="KAF7392501.1"/>
    <property type="molecule type" value="Genomic_DNA"/>
</dbReference>
<comment type="caution">
    <text evidence="1">The sequence shown here is derived from an EMBL/GenBank/DDBJ whole genome shotgun (WGS) entry which is preliminary data.</text>
</comment>
<sequence length="83" mass="9486">MMEGSWRSGVLSQERPRFQHYSTRINLPEESPLFALTPPGFLPHRRVRRRSGLAIRLTGLFIGVNGLRQRRESSEPPNEVAGM</sequence>
<proteinExistence type="predicted"/>
<dbReference type="Proteomes" id="UP000614350">
    <property type="component" value="Unassembled WGS sequence"/>
</dbReference>
<organism evidence="1 2">
    <name type="scientific">Vespula vulgaris</name>
    <name type="common">Yellow jacket</name>
    <name type="synonym">Wasp</name>
    <dbReference type="NCBI Taxonomy" id="7454"/>
    <lineage>
        <taxon>Eukaryota</taxon>
        <taxon>Metazoa</taxon>
        <taxon>Ecdysozoa</taxon>
        <taxon>Arthropoda</taxon>
        <taxon>Hexapoda</taxon>
        <taxon>Insecta</taxon>
        <taxon>Pterygota</taxon>
        <taxon>Neoptera</taxon>
        <taxon>Endopterygota</taxon>
        <taxon>Hymenoptera</taxon>
        <taxon>Apocrita</taxon>
        <taxon>Aculeata</taxon>
        <taxon>Vespoidea</taxon>
        <taxon>Vespidae</taxon>
        <taxon>Vespinae</taxon>
        <taxon>Vespula</taxon>
    </lineage>
</organism>